<dbReference type="SUPFAM" id="SSF51569">
    <property type="entry name" value="Aldolase"/>
    <property type="match status" value="1"/>
</dbReference>
<dbReference type="Proteomes" id="UP001081071">
    <property type="component" value="Unassembled WGS sequence"/>
</dbReference>
<dbReference type="GO" id="GO:0003852">
    <property type="term" value="F:2-isopropylmalate synthase activity"/>
    <property type="evidence" value="ECO:0007669"/>
    <property type="project" value="UniProtKB-EC"/>
</dbReference>
<feature type="region of interest" description="Disordered" evidence="11">
    <location>
        <begin position="1"/>
        <end position="36"/>
    </location>
</feature>
<evidence type="ECO:0000256" key="11">
    <source>
        <dbReference type="SAM" id="MobiDB-lite"/>
    </source>
</evidence>
<dbReference type="PROSITE" id="PS00815">
    <property type="entry name" value="AIPM_HOMOCIT_SYNTH_1"/>
    <property type="match status" value="1"/>
</dbReference>
<feature type="compositionally biased region" description="Polar residues" evidence="11">
    <location>
        <begin position="26"/>
        <end position="36"/>
    </location>
</feature>
<dbReference type="EMBL" id="JAPWIJ010000006">
    <property type="protein sequence ID" value="MCZ4519974.1"/>
    <property type="molecule type" value="Genomic_DNA"/>
</dbReference>
<feature type="binding site" evidence="10">
    <location>
        <position position="280"/>
    </location>
    <ligand>
        <name>Mg(2+)</name>
        <dbReference type="ChEBI" id="CHEBI:18420"/>
    </ligand>
</feature>
<gene>
    <name evidence="10 13" type="primary">leuA</name>
    <name evidence="13" type="ORF">O4220_15785</name>
</gene>
<dbReference type="InterPro" id="IPR002034">
    <property type="entry name" value="AIPM/Hcit_synth_CS"/>
</dbReference>
<dbReference type="SMART" id="SM00917">
    <property type="entry name" value="LeuA_dimer"/>
    <property type="match status" value="1"/>
</dbReference>
<organism evidence="13 14">
    <name type="scientific">Rhodococcus ruber</name>
    <dbReference type="NCBI Taxonomy" id="1830"/>
    <lineage>
        <taxon>Bacteria</taxon>
        <taxon>Bacillati</taxon>
        <taxon>Actinomycetota</taxon>
        <taxon>Actinomycetes</taxon>
        <taxon>Mycobacteriales</taxon>
        <taxon>Nocardiaceae</taxon>
        <taxon>Rhodococcus</taxon>
    </lineage>
</organism>
<dbReference type="PROSITE" id="PS00816">
    <property type="entry name" value="AIPM_HOMOCIT_SYNTH_2"/>
    <property type="match status" value="1"/>
</dbReference>
<dbReference type="PANTHER" id="PTHR46911">
    <property type="match status" value="1"/>
</dbReference>
<dbReference type="Pfam" id="PF08502">
    <property type="entry name" value="LeuA_dimer"/>
    <property type="match status" value="1"/>
</dbReference>
<proteinExistence type="inferred from homology"/>
<dbReference type="InterPro" id="IPR054692">
    <property type="entry name" value="LeuA-like_post-cat"/>
</dbReference>
<evidence type="ECO:0000256" key="9">
    <source>
        <dbReference type="ARBA" id="ARBA00023304"/>
    </source>
</evidence>
<keyword evidence="8 10" id="KW-0479">Metal-binding</keyword>
<evidence type="ECO:0000256" key="6">
    <source>
        <dbReference type="ARBA" id="ARBA00022605"/>
    </source>
</evidence>
<evidence type="ECO:0000313" key="14">
    <source>
        <dbReference type="Proteomes" id="UP001081071"/>
    </source>
</evidence>
<comment type="cofactor">
    <cofactor evidence="10">
        <name>Mg(2+)</name>
        <dbReference type="ChEBI" id="CHEBI:18420"/>
    </cofactor>
</comment>
<comment type="caution">
    <text evidence="13">The sequence shown here is derived from an EMBL/GenBank/DDBJ whole genome shotgun (WGS) entry which is preliminary data.</text>
</comment>
<sequence>MSPADAFTSGSRTITPPSRPAPSDQPAWNTQKNSSMPTFRYRPFAEEVEAITLPDRTWPDKIIDRTPQWCAVDLRDGNQALIDPMSPARKRRMFDLLVRMGYKQIEVGFPSASQTDFDFVREIIEDGAIPDDVTIQVLTQCRPELIERTFVACEGARSVIVHFYNSTSILQRRVVFRADRDVIKKIATDGARKVLEEAAKFPDTDWRYEYSPESYTGTELSYAKEVCDAVTAIIDPTPEKPLILNLPATVEMATPNVYADSIEWMSRNLDRRDSIVLSLHPHNDRGTGVAAAELGYQAGADRIEGCLFGNGERTGNVCLVTLGLNLFTRGVDPQIDFSNIDEVRRTVEYCNQLPVAERHPYGGDLVYTAFSGSHQDAINKGLDAMKVTADEQGTDIGDVTWQVPYLPVDPKDVGRTYEAVIRVNSQSGKGGVAYIMKSDHGLNLPRRLQIEFSQAVQRITDGEGGEVSPKEMWDVFAEEYLTPIRPLERIKQSVQAAEVDGGTDTITATVKVDGVEQEISGSGNGPLASFVDALSTIGYDVSVLDYSEHAMSAGDDAQAAAYVEASVTSPAGVATTVWGVGIATSITTASLRAVVSAVNRALR</sequence>
<dbReference type="InterPro" id="IPR005668">
    <property type="entry name" value="IPM_Synthase"/>
</dbReference>
<evidence type="ECO:0000259" key="12">
    <source>
        <dbReference type="PROSITE" id="PS50991"/>
    </source>
</evidence>
<dbReference type="InterPro" id="IPR000891">
    <property type="entry name" value="PYR_CT"/>
</dbReference>
<dbReference type="PANTHER" id="PTHR46911:SF1">
    <property type="entry name" value="2-ISOPROPYLMALATE SYNTHASE"/>
    <property type="match status" value="1"/>
</dbReference>
<dbReference type="SUPFAM" id="SSF89000">
    <property type="entry name" value="post-HMGL domain-like"/>
    <property type="match status" value="1"/>
</dbReference>
<dbReference type="NCBIfam" id="TIGR00970">
    <property type="entry name" value="leuA_yeast"/>
    <property type="match status" value="1"/>
</dbReference>
<comment type="function">
    <text evidence="10">Catalyzes the condensation of the acetyl group of acetyl-CoA with 3-methyl-2-oxobutanoate (2-ketoisovalerate) to form 3-carboxy-3-hydroxy-4-methylpentanoate (2-isopropylmalate).</text>
</comment>
<dbReference type="InterPro" id="IPR039371">
    <property type="entry name" value="LeuA_N_DRE-TIM"/>
</dbReference>
<evidence type="ECO:0000256" key="8">
    <source>
        <dbReference type="ARBA" id="ARBA00022723"/>
    </source>
</evidence>
<reference evidence="13" key="1">
    <citation type="submission" date="2022-12" db="EMBL/GenBank/DDBJ databases">
        <authorList>
            <person name="Krivoruchko A.V."/>
            <person name="Elkin A."/>
        </authorList>
    </citation>
    <scope>NUCLEOTIDE SEQUENCE</scope>
    <source>
        <strain evidence="13">IEGM 1391</strain>
    </source>
</reference>
<feature type="binding site" evidence="10">
    <location>
        <position position="76"/>
    </location>
    <ligand>
        <name>Mg(2+)</name>
        <dbReference type="ChEBI" id="CHEBI:18420"/>
    </ligand>
</feature>
<evidence type="ECO:0000256" key="4">
    <source>
        <dbReference type="ARBA" id="ARBA00012973"/>
    </source>
</evidence>
<name>A0ABT4MG54_9NOCA</name>
<dbReference type="InterPro" id="IPR013785">
    <property type="entry name" value="Aldolase_TIM"/>
</dbReference>
<dbReference type="Pfam" id="PF00682">
    <property type="entry name" value="HMGL-like"/>
    <property type="match status" value="1"/>
</dbReference>
<dbReference type="InterPro" id="IPR013709">
    <property type="entry name" value="2-isopropylmalate_synth_dimer"/>
</dbReference>
<evidence type="ECO:0000256" key="1">
    <source>
        <dbReference type="ARBA" id="ARBA00000064"/>
    </source>
</evidence>
<dbReference type="EC" id="2.3.3.13" evidence="4 10"/>
<keyword evidence="7 10" id="KW-0808">Transferase</keyword>
<comment type="catalytic activity">
    <reaction evidence="1 10">
        <text>3-methyl-2-oxobutanoate + acetyl-CoA + H2O = (2S)-2-isopropylmalate + CoA + H(+)</text>
        <dbReference type="Rhea" id="RHEA:21524"/>
        <dbReference type="ChEBI" id="CHEBI:1178"/>
        <dbReference type="ChEBI" id="CHEBI:11851"/>
        <dbReference type="ChEBI" id="CHEBI:15377"/>
        <dbReference type="ChEBI" id="CHEBI:15378"/>
        <dbReference type="ChEBI" id="CHEBI:57287"/>
        <dbReference type="ChEBI" id="CHEBI:57288"/>
        <dbReference type="EC" id="2.3.3.13"/>
    </reaction>
</comment>
<dbReference type="SUPFAM" id="SSF110921">
    <property type="entry name" value="2-isopropylmalate synthase LeuA, allosteric (dimerisation) domain"/>
    <property type="match status" value="1"/>
</dbReference>
<dbReference type="Gene3D" id="3.20.20.70">
    <property type="entry name" value="Aldolase class I"/>
    <property type="match status" value="1"/>
</dbReference>
<feature type="binding site" evidence="10">
    <location>
        <position position="316"/>
    </location>
    <ligand>
        <name>Mg(2+)</name>
        <dbReference type="ChEBI" id="CHEBI:18420"/>
    </ligand>
</feature>
<dbReference type="CDD" id="cd07942">
    <property type="entry name" value="DRE_TIM_LeuA"/>
    <property type="match status" value="1"/>
</dbReference>
<dbReference type="PROSITE" id="PS50991">
    <property type="entry name" value="PYR_CT"/>
    <property type="match status" value="1"/>
</dbReference>
<keyword evidence="5 10" id="KW-0432">Leucine biosynthesis</keyword>
<comment type="pathway">
    <text evidence="2 10">Amino-acid biosynthesis; L-leucine biosynthesis; L-leucine from 3-methyl-2-oxobutanoate: step 1/4.</text>
</comment>
<feature type="binding site" evidence="10">
    <location>
        <position position="282"/>
    </location>
    <ligand>
        <name>Mg(2+)</name>
        <dbReference type="ChEBI" id="CHEBI:18420"/>
    </ligand>
</feature>
<evidence type="ECO:0000313" key="13">
    <source>
        <dbReference type="EMBL" id="MCZ4519974.1"/>
    </source>
</evidence>
<dbReference type="InterPro" id="IPR036230">
    <property type="entry name" value="LeuA_allosteric_dom_sf"/>
</dbReference>
<dbReference type="HAMAP" id="MF_00572">
    <property type="entry name" value="LeuA_type2"/>
    <property type="match status" value="1"/>
</dbReference>
<dbReference type="Gene3D" id="3.30.160.270">
    <property type="match status" value="1"/>
</dbReference>
<accession>A0ABT4MG54</accession>
<comment type="subunit">
    <text evidence="10">Homodimer.</text>
</comment>
<keyword evidence="14" id="KW-1185">Reference proteome</keyword>
<keyword evidence="10" id="KW-0963">Cytoplasm</keyword>
<feature type="domain" description="Pyruvate carboxyltransferase" evidence="12">
    <location>
        <begin position="67"/>
        <end position="341"/>
    </location>
</feature>
<keyword evidence="6 10" id="KW-0028">Amino-acid biosynthesis</keyword>
<evidence type="ECO:0000256" key="10">
    <source>
        <dbReference type="HAMAP-Rule" id="MF_00572"/>
    </source>
</evidence>
<protein>
    <recommendedName>
        <fullName evidence="4 10">2-isopropylmalate synthase</fullName>
        <ecNumber evidence="4 10">2.3.3.13</ecNumber>
    </recommendedName>
    <alternativeName>
        <fullName evidence="10">Alpha-IPM synthase</fullName>
    </alternativeName>
    <alternativeName>
        <fullName evidence="10">Alpha-isopropylmalate synthase</fullName>
    </alternativeName>
</protein>
<evidence type="ECO:0000256" key="2">
    <source>
        <dbReference type="ARBA" id="ARBA00004689"/>
    </source>
</evidence>
<evidence type="ECO:0000256" key="3">
    <source>
        <dbReference type="ARBA" id="ARBA00009767"/>
    </source>
</evidence>
<comment type="subcellular location">
    <subcellularLocation>
        <location evidence="10">Cytoplasm</location>
    </subcellularLocation>
</comment>
<evidence type="ECO:0000256" key="5">
    <source>
        <dbReference type="ARBA" id="ARBA00022430"/>
    </source>
</evidence>
<dbReference type="Pfam" id="PF22615">
    <property type="entry name" value="IPMS_D2"/>
    <property type="match status" value="1"/>
</dbReference>
<keyword evidence="13" id="KW-0012">Acyltransferase</keyword>
<keyword evidence="10" id="KW-0460">Magnesium</keyword>
<comment type="similarity">
    <text evidence="3 10">Belongs to the alpha-IPM synthase/homocitrate synthase family. LeuA type 2 subfamily.</text>
</comment>
<dbReference type="NCBIfam" id="NF002991">
    <property type="entry name" value="PRK03739.1"/>
    <property type="match status" value="1"/>
</dbReference>
<keyword evidence="9 10" id="KW-0100">Branched-chain amino acid biosynthesis</keyword>
<dbReference type="RefSeq" id="WP_269605791.1">
    <property type="nucleotide sequence ID" value="NZ_JAPWIJ010000006.1"/>
</dbReference>
<evidence type="ECO:0000256" key="7">
    <source>
        <dbReference type="ARBA" id="ARBA00022679"/>
    </source>
</evidence>
<feature type="region of interest" description="Regulatory domain" evidence="10">
    <location>
        <begin position="483"/>
        <end position="603"/>
    </location>
</feature>